<dbReference type="InterPro" id="IPR001789">
    <property type="entry name" value="Sig_transdc_resp-reg_receiver"/>
</dbReference>
<sequence length="123" mass="13298">MASILILDDQAAIVMTLAQILSKAGHDVTTGSNGREGMTELSNGLKPSLILTDLNMPEMDGIAFIREARKTPVHKFTPIIVLSGESDGRKRDEARAAGASGWLTKPPQPNQLLYVVKQFLPSK</sequence>
<dbReference type="SMART" id="SM00448">
    <property type="entry name" value="REC"/>
    <property type="match status" value="1"/>
</dbReference>
<name>A0A964DYE6_9PROT</name>
<dbReference type="Gene3D" id="3.40.50.2300">
    <property type="match status" value="1"/>
</dbReference>
<feature type="domain" description="Response regulatory" evidence="3">
    <location>
        <begin position="3"/>
        <end position="120"/>
    </location>
</feature>
<dbReference type="Proteomes" id="UP000708298">
    <property type="component" value="Unassembled WGS sequence"/>
</dbReference>
<accession>A0A964DYE6</accession>
<dbReference type="GO" id="GO:0000160">
    <property type="term" value="P:phosphorelay signal transduction system"/>
    <property type="evidence" value="ECO:0007669"/>
    <property type="project" value="InterPro"/>
</dbReference>
<dbReference type="PANTHER" id="PTHR44591">
    <property type="entry name" value="STRESS RESPONSE REGULATOR PROTEIN 1"/>
    <property type="match status" value="1"/>
</dbReference>
<dbReference type="SUPFAM" id="SSF52172">
    <property type="entry name" value="CheY-like"/>
    <property type="match status" value="1"/>
</dbReference>
<keyword evidence="5" id="KW-1185">Reference proteome</keyword>
<gene>
    <name evidence="4" type="ORF">ASILVAE211_07050</name>
</gene>
<dbReference type="EMBL" id="JAESVB010000002">
    <property type="protein sequence ID" value="MCB8874934.1"/>
    <property type="molecule type" value="Genomic_DNA"/>
</dbReference>
<keyword evidence="1 2" id="KW-0597">Phosphoprotein</keyword>
<comment type="caution">
    <text evidence="4">The sequence shown here is derived from an EMBL/GenBank/DDBJ whole genome shotgun (WGS) entry which is preliminary data.</text>
</comment>
<dbReference type="PROSITE" id="PS50110">
    <property type="entry name" value="RESPONSE_REGULATORY"/>
    <property type="match status" value="1"/>
</dbReference>
<evidence type="ECO:0000313" key="4">
    <source>
        <dbReference type="EMBL" id="MCB8874934.1"/>
    </source>
</evidence>
<feature type="modified residue" description="4-aspartylphosphate" evidence="2">
    <location>
        <position position="53"/>
    </location>
</feature>
<reference evidence="4" key="2">
    <citation type="submission" date="2021-01" db="EMBL/GenBank/DDBJ databases">
        <authorList>
            <person name="Mieszkin S."/>
            <person name="Pouder E."/>
            <person name="Alain K."/>
        </authorList>
    </citation>
    <scope>NUCLEOTIDE SEQUENCE</scope>
    <source>
        <strain evidence="4">HW T2.11</strain>
    </source>
</reference>
<dbReference type="AlphaFoldDB" id="A0A964DYE6"/>
<dbReference type="InterPro" id="IPR050595">
    <property type="entry name" value="Bact_response_regulator"/>
</dbReference>
<dbReference type="PANTHER" id="PTHR44591:SF25">
    <property type="entry name" value="CHEMOTAXIS TWO-COMPONENT RESPONSE REGULATOR"/>
    <property type="match status" value="1"/>
</dbReference>
<protein>
    <submittedName>
        <fullName evidence="4">Response regulator</fullName>
    </submittedName>
</protein>
<evidence type="ECO:0000259" key="3">
    <source>
        <dbReference type="PROSITE" id="PS50110"/>
    </source>
</evidence>
<reference evidence="4" key="1">
    <citation type="journal article" date="2021" name="Microorganisms">
        <title>Acidisoma silvae sp. nov. and Acidisomacellulosilytica sp. nov., Two Acidophilic Bacteria Isolated from Decaying Wood, Hydrolyzing Cellulose and Producing Poly-3-hydroxybutyrate.</title>
        <authorList>
            <person name="Mieszkin S."/>
            <person name="Pouder E."/>
            <person name="Uroz S."/>
            <person name="Simon-Colin C."/>
            <person name="Alain K."/>
        </authorList>
    </citation>
    <scope>NUCLEOTIDE SEQUENCE</scope>
    <source>
        <strain evidence="4">HW T2.11</strain>
    </source>
</reference>
<evidence type="ECO:0000256" key="1">
    <source>
        <dbReference type="ARBA" id="ARBA00022553"/>
    </source>
</evidence>
<dbReference type="InterPro" id="IPR011006">
    <property type="entry name" value="CheY-like_superfamily"/>
</dbReference>
<dbReference type="Pfam" id="PF00072">
    <property type="entry name" value="Response_reg"/>
    <property type="match status" value="1"/>
</dbReference>
<organism evidence="4 5">
    <name type="scientific">Acidisoma silvae</name>
    <dbReference type="NCBI Taxonomy" id="2802396"/>
    <lineage>
        <taxon>Bacteria</taxon>
        <taxon>Pseudomonadati</taxon>
        <taxon>Pseudomonadota</taxon>
        <taxon>Alphaproteobacteria</taxon>
        <taxon>Acetobacterales</taxon>
        <taxon>Acidocellaceae</taxon>
        <taxon>Acidisoma</taxon>
    </lineage>
</organism>
<evidence type="ECO:0000256" key="2">
    <source>
        <dbReference type="PROSITE-ProRule" id="PRU00169"/>
    </source>
</evidence>
<dbReference type="RefSeq" id="WP_227320589.1">
    <property type="nucleotide sequence ID" value="NZ_JAESVB010000002.1"/>
</dbReference>
<proteinExistence type="predicted"/>
<evidence type="ECO:0000313" key="5">
    <source>
        <dbReference type="Proteomes" id="UP000708298"/>
    </source>
</evidence>